<protein>
    <submittedName>
        <fullName evidence="3 4">Dihydrolipoamide acetyltransferase component of pyruvate dehydrogenase</fullName>
    </submittedName>
</protein>
<evidence type="ECO:0000259" key="2">
    <source>
        <dbReference type="Pfam" id="PF00198"/>
    </source>
</evidence>
<keyword evidence="3" id="KW-0670">Pyruvate</keyword>
<dbReference type="GO" id="GO:0004742">
    <property type="term" value="F:dihydrolipoyllysine-residue acetyltransferase activity"/>
    <property type="evidence" value="ECO:0007669"/>
    <property type="project" value="TreeGrafter"/>
</dbReference>
<dbReference type="GO" id="GO:0045254">
    <property type="term" value="C:pyruvate dehydrogenase complex"/>
    <property type="evidence" value="ECO:0007669"/>
    <property type="project" value="InterPro"/>
</dbReference>
<reference evidence="3" key="1">
    <citation type="submission" date="2007-03" db="EMBL/GenBank/DDBJ databases">
        <title>Annotation of Culex pipiens quinquefasciatus.</title>
        <authorList>
            <consortium name="The Broad Institute Genome Sequencing Platform"/>
            <person name="Atkinson P.W."/>
            <person name="Hemingway J."/>
            <person name="Christensen B.M."/>
            <person name="Higgs S."/>
            <person name="Kodira C."/>
            <person name="Hannick L."/>
            <person name="Megy K."/>
            <person name="O'Leary S."/>
            <person name="Pearson M."/>
            <person name="Haas B.J."/>
            <person name="Mauceli E."/>
            <person name="Wortman J.R."/>
            <person name="Lee N.H."/>
            <person name="Guigo R."/>
            <person name="Stanke M."/>
            <person name="Alvarado L."/>
            <person name="Amedeo P."/>
            <person name="Antoine C.H."/>
            <person name="Arensburger P."/>
            <person name="Bidwell S.L."/>
            <person name="Crawford M."/>
            <person name="Camaro F."/>
            <person name="Devon K."/>
            <person name="Engels R."/>
            <person name="Hammond M."/>
            <person name="Howarth C."/>
            <person name="Koehrsen M."/>
            <person name="Lawson D."/>
            <person name="Montgomery P."/>
            <person name="Nene V."/>
            <person name="Nusbaum C."/>
            <person name="Puiu D."/>
            <person name="Romero-Severson J."/>
            <person name="Severson D.W."/>
            <person name="Shumway M."/>
            <person name="Sisk P."/>
            <person name="Stolte C."/>
            <person name="Zeng Q."/>
            <person name="Eisenstadt E."/>
            <person name="Fraser-Liggett C."/>
            <person name="Strausberg R."/>
            <person name="Galagan J."/>
            <person name="Birren B."/>
            <person name="Collins F.H."/>
        </authorList>
    </citation>
    <scope>NUCLEOTIDE SEQUENCE [LARGE SCALE GENOMIC DNA]</scope>
    <source>
        <strain evidence="3">JHB</strain>
    </source>
</reference>
<dbReference type="OrthoDB" id="537444at2759"/>
<keyword evidence="3" id="KW-0808">Transferase</keyword>
<organism>
    <name type="scientific">Culex quinquefasciatus</name>
    <name type="common">Southern house mosquito</name>
    <name type="synonym">Culex pungens</name>
    <dbReference type="NCBI Taxonomy" id="7176"/>
    <lineage>
        <taxon>Eukaryota</taxon>
        <taxon>Metazoa</taxon>
        <taxon>Ecdysozoa</taxon>
        <taxon>Arthropoda</taxon>
        <taxon>Hexapoda</taxon>
        <taxon>Insecta</taxon>
        <taxon>Pterygota</taxon>
        <taxon>Neoptera</taxon>
        <taxon>Endopterygota</taxon>
        <taxon>Diptera</taxon>
        <taxon>Nematocera</taxon>
        <taxon>Culicoidea</taxon>
        <taxon>Culicidae</taxon>
        <taxon>Culicinae</taxon>
        <taxon>Culicini</taxon>
        <taxon>Culex</taxon>
        <taxon>Culex</taxon>
    </lineage>
</organism>
<feature type="region of interest" description="Disordered" evidence="1">
    <location>
        <begin position="104"/>
        <end position="140"/>
    </location>
</feature>
<dbReference type="KEGG" id="cqu:CpipJ_CPIJ014073"/>
<dbReference type="InterPro" id="IPR011053">
    <property type="entry name" value="Single_hybrid_motif"/>
</dbReference>
<dbReference type="PANTHER" id="PTHR23151">
    <property type="entry name" value="DIHYDROLIPOAMIDE ACETYL/SUCCINYL-TRANSFERASE-RELATED"/>
    <property type="match status" value="1"/>
</dbReference>
<dbReference type="SUPFAM" id="SSF51230">
    <property type="entry name" value="Single hybrid motif"/>
    <property type="match status" value="1"/>
</dbReference>
<sequence>MPKNPPETGEHLGLLLNQPSYRNTQRSTTLCNTITNMELGAIVSWKNKEGDKLNKGDLLAEIQIDEATMDFETPDEERCGRCHVQELQTLELRMRLRQQLPLQTRVSTTSRGSTGSHSAANGCGTSSVTSGLRPSNGEKANRTAETAIGRYFPLLLHVRRSSGLFGSLTFKDLAGTQTRFRLLESKTIFPHYYLTSVVCNMDNINKLRATFNKHLEKDGVKLSIIDFIIKTPAIVCKTVPEPNSARMDTIPSESDRYSQDDLHLTKFDAVHVTPIVFGADHEGLSNISKKIAGGEGSRRQATSAGVPGRHLERGHVRRDALFYRHQPALELYSSVFVLVLASVPGPWTISQKIRPRPEEVKIKMVRFVKTAAL</sequence>
<dbReference type="eggNOG" id="KOG0557">
    <property type="taxonomic scope" value="Eukaryota"/>
</dbReference>
<dbReference type="HOGENOM" id="CLU_797553_0_0_1"/>
<dbReference type="CDD" id="cd06849">
    <property type="entry name" value="lipoyl_domain"/>
    <property type="match status" value="1"/>
</dbReference>
<dbReference type="InterPro" id="IPR023213">
    <property type="entry name" value="CAT-like_dom_sf"/>
</dbReference>
<dbReference type="EnsemblMetazoa" id="CPIJ014073-RA">
    <property type="protein sequence ID" value="CPIJ014073-PA"/>
    <property type="gene ID" value="CPIJ014073"/>
</dbReference>
<feature type="domain" description="2-oxoacid dehydrogenase acyltransferase catalytic" evidence="2">
    <location>
        <begin position="181"/>
        <end position="292"/>
    </location>
</feature>
<feature type="compositionally biased region" description="Polar residues" evidence="1">
    <location>
        <begin position="117"/>
        <end position="133"/>
    </location>
</feature>
<evidence type="ECO:0000256" key="1">
    <source>
        <dbReference type="SAM" id="MobiDB-lite"/>
    </source>
</evidence>
<proteinExistence type="predicted"/>
<gene>
    <name evidence="4" type="primary">6047269</name>
    <name evidence="3" type="ORF">CpipJ_CPIJ014073</name>
</gene>
<dbReference type="Proteomes" id="UP000002320">
    <property type="component" value="Unassembled WGS sequence"/>
</dbReference>
<accession>B0X3Y4</accession>
<dbReference type="GO" id="GO:0006086">
    <property type="term" value="P:pyruvate decarboxylation to acetyl-CoA"/>
    <property type="evidence" value="ECO:0007669"/>
    <property type="project" value="InterPro"/>
</dbReference>
<dbReference type="InParanoid" id="B0X3Y4"/>
<evidence type="ECO:0000313" key="5">
    <source>
        <dbReference type="Proteomes" id="UP000002320"/>
    </source>
</evidence>
<dbReference type="STRING" id="7176.B0X3Y4"/>
<dbReference type="InterPro" id="IPR045257">
    <property type="entry name" value="E2/Pdx1"/>
</dbReference>
<dbReference type="VEuPathDB" id="VectorBase:CPIJ014073"/>
<reference evidence="4" key="2">
    <citation type="submission" date="2020-05" db="UniProtKB">
        <authorList>
            <consortium name="EnsemblMetazoa"/>
        </authorList>
    </citation>
    <scope>IDENTIFICATION</scope>
    <source>
        <strain evidence="4">JHB</strain>
    </source>
</reference>
<evidence type="ECO:0000313" key="3">
    <source>
        <dbReference type="EMBL" id="EDS40061.1"/>
    </source>
</evidence>
<name>B0X3Y4_CULQU</name>
<dbReference type="SUPFAM" id="SSF52777">
    <property type="entry name" value="CoA-dependent acyltransferases"/>
    <property type="match status" value="1"/>
</dbReference>
<dbReference type="EMBL" id="DS232325">
    <property type="protein sequence ID" value="EDS40061.1"/>
    <property type="molecule type" value="Genomic_DNA"/>
</dbReference>
<dbReference type="PANTHER" id="PTHR23151:SF90">
    <property type="entry name" value="DIHYDROLIPOYLLYSINE-RESIDUE ACETYLTRANSFERASE COMPONENT OF PYRUVATE DEHYDROGENASE COMPLEX, MITOCHONDRIAL-RELATED"/>
    <property type="match status" value="1"/>
</dbReference>
<dbReference type="AlphaFoldDB" id="B0X3Y4"/>
<dbReference type="Gene3D" id="3.30.559.10">
    <property type="entry name" value="Chloramphenicol acetyltransferase-like domain"/>
    <property type="match status" value="1"/>
</dbReference>
<feature type="compositionally biased region" description="Low complexity" evidence="1">
    <location>
        <begin position="104"/>
        <end position="116"/>
    </location>
</feature>
<dbReference type="InterPro" id="IPR001078">
    <property type="entry name" value="2-oxoacid_DH_actylTfrase"/>
</dbReference>
<dbReference type="VEuPathDB" id="VectorBase:CQUJHB011309"/>
<evidence type="ECO:0000313" key="4">
    <source>
        <dbReference type="EnsemblMetazoa" id="CPIJ014073-PA"/>
    </source>
</evidence>
<dbReference type="Gene3D" id="2.40.50.100">
    <property type="match status" value="1"/>
</dbReference>
<dbReference type="Pfam" id="PF00198">
    <property type="entry name" value="2-oxoacid_dh"/>
    <property type="match status" value="1"/>
</dbReference>
<keyword evidence="5" id="KW-1185">Reference proteome</keyword>